<dbReference type="Pfam" id="PF05345">
    <property type="entry name" value="He_PIG"/>
    <property type="match status" value="4"/>
</dbReference>
<dbReference type="InterPro" id="IPR013783">
    <property type="entry name" value="Ig-like_fold"/>
</dbReference>
<evidence type="ECO:0000313" key="1">
    <source>
        <dbReference type="EMBL" id="BDU71710.1"/>
    </source>
</evidence>
<keyword evidence="2" id="KW-1185">Reference proteome</keyword>
<sequence length="924" mass="93086">MRRFPWTGLFLAGVVLLHPGCGGGGGTSTPPVKSPAGLAYATNPAVFTVGLAITSDLPSSTGGAPTRYSVAPTLPAGLNLDATTGAVSGTPKAVTPRATYTVTASNSAGGTTADLVITVNDAAPASLAYTTPSATYPRGAAIAANAPVTTGGTPNAYAVQPALPAGLTLNPATGVISGTPSTVTPAASYVVTASNDAGSVTTTLTLAVAEVAPAGLTYTVTSAAYPLGIAIAPNRPSFSGGAPTAYAVTPPLPAGLALDPATGVITGTPRTVTAPAAYVVTGSNPAGSSQATLTLSVVDPPPQGLTYAVTNAYYAVGTPITPNTPSVTGGTVASYSVNPALPAGIGLDPVTGVISGTPSATAARATYTVTASNSGGTSSAALTIVVYPPGPTLDLSVAAIEFTQSTQTPGNTVPIIAGKNGLVRVFVVANQANSAAPSVRVTLTNNGTAVAGYPKTIPAPGTSTPLALSEGALASSWNLAIPGSDLTSPTGSGFGIQATVDPAGLVPEGDTTNNTSQVALALNTVPTFRTTIFPVVLTSGTASVTETNKSTWVARFAKMWPVADVDVQVGSPFTSSVATLSSTDDTTWSRLLSDLRTKHQADGATDRYYYGAVTTPYASGTAGLGYVAGVTSDYSARTAIGWDKASGYADGGLYPEVFAHEVGHNLGLSHAPCGVTTYDTSYPYSNALIGVWGYDSVKNVLESPTTVVDVMSYCSPVWVSDYNYKKVLATRTATGALVAAAGDVAQECLIARGIVHKDGTVELLPGFRTRAVPSTAVAQGDLRLEGRDAAGKVVLTTPLATEEAGCDPGPHERHFFVALPVASADLDALADLRVLRDGKVVATGVPSVAAAAEPSLRRISDAEVALTWDASTRPAVMVRDGGTGEVIAILQGGQQTFRTTARSLDLVWSDGVKGHTTRMTQVEP</sequence>
<dbReference type="InterPro" id="IPR024079">
    <property type="entry name" value="MetalloPept_cat_dom_sf"/>
</dbReference>
<dbReference type="SUPFAM" id="SSF55486">
    <property type="entry name" value="Metalloproteases ('zincins'), catalytic domain"/>
    <property type="match status" value="1"/>
</dbReference>
<dbReference type="InterPro" id="IPR015919">
    <property type="entry name" value="Cadherin-like_sf"/>
</dbReference>
<dbReference type="RefSeq" id="WP_316414613.1">
    <property type="nucleotide sequence ID" value="NZ_AP027080.1"/>
</dbReference>
<organism evidence="1 2">
    <name type="scientific">Mesoterricola silvestris</name>
    <dbReference type="NCBI Taxonomy" id="2927979"/>
    <lineage>
        <taxon>Bacteria</taxon>
        <taxon>Pseudomonadati</taxon>
        <taxon>Acidobacteriota</taxon>
        <taxon>Holophagae</taxon>
        <taxon>Holophagales</taxon>
        <taxon>Holophagaceae</taxon>
        <taxon>Mesoterricola</taxon>
    </lineage>
</organism>
<dbReference type="KEGG" id="msil:METEAL_08840"/>
<gene>
    <name evidence="1" type="ORF">METEAL_08840</name>
</gene>
<protein>
    <submittedName>
        <fullName evidence="1">Uncharacterized protein</fullName>
    </submittedName>
</protein>
<dbReference type="Pfam" id="PF10462">
    <property type="entry name" value="Peptidase_M66"/>
    <property type="match status" value="1"/>
</dbReference>
<proteinExistence type="predicted"/>
<accession>A0AA48GLK8</accession>
<evidence type="ECO:0000313" key="2">
    <source>
        <dbReference type="Proteomes" id="UP001238179"/>
    </source>
</evidence>
<dbReference type="AlphaFoldDB" id="A0AA48GLK8"/>
<dbReference type="GO" id="GO:0008237">
    <property type="term" value="F:metallopeptidase activity"/>
    <property type="evidence" value="ECO:0007669"/>
    <property type="project" value="InterPro"/>
</dbReference>
<dbReference type="SUPFAM" id="SSF49313">
    <property type="entry name" value="Cadherin-like"/>
    <property type="match status" value="3"/>
</dbReference>
<name>A0AA48GLK8_9BACT</name>
<dbReference type="GO" id="GO:0005509">
    <property type="term" value="F:calcium ion binding"/>
    <property type="evidence" value="ECO:0007669"/>
    <property type="project" value="InterPro"/>
</dbReference>
<dbReference type="Proteomes" id="UP001238179">
    <property type="component" value="Chromosome"/>
</dbReference>
<dbReference type="GO" id="GO:0016020">
    <property type="term" value="C:membrane"/>
    <property type="evidence" value="ECO:0007669"/>
    <property type="project" value="InterPro"/>
</dbReference>
<dbReference type="Gene3D" id="2.60.40.10">
    <property type="entry name" value="Immunoglobulins"/>
    <property type="match status" value="5"/>
</dbReference>
<dbReference type="Gene3D" id="3.40.390.10">
    <property type="entry name" value="Collagenase (Catalytic Domain)"/>
    <property type="match status" value="1"/>
</dbReference>
<reference evidence="2" key="1">
    <citation type="journal article" date="2023" name="Int. J. Syst. Evol. Microbiol.">
        <title>Mesoterricola silvestris gen. nov., sp. nov., Mesoterricola sediminis sp. nov., Geothrix oryzae sp. nov., Geothrix edaphica sp. nov., Geothrix rubra sp. nov., and Geothrix limicola sp. nov., six novel members of Acidobacteriota isolated from soils.</title>
        <authorList>
            <person name="Itoh H."/>
            <person name="Sugisawa Y."/>
            <person name="Mise K."/>
            <person name="Xu Z."/>
            <person name="Kuniyasu M."/>
            <person name="Ushijima N."/>
            <person name="Kawano K."/>
            <person name="Kobayashi E."/>
            <person name="Shiratori Y."/>
            <person name="Masuda Y."/>
            <person name="Senoo K."/>
        </authorList>
    </citation>
    <scope>NUCLEOTIDE SEQUENCE [LARGE SCALE GENOMIC DNA]</scope>
    <source>
        <strain evidence="2">W79</strain>
    </source>
</reference>
<dbReference type="EMBL" id="AP027080">
    <property type="protein sequence ID" value="BDU71710.1"/>
    <property type="molecule type" value="Genomic_DNA"/>
</dbReference>